<feature type="domain" description="O-antigen ligase-related" evidence="7">
    <location>
        <begin position="274"/>
        <end position="412"/>
    </location>
</feature>
<feature type="transmembrane region" description="Helical" evidence="6">
    <location>
        <begin position="42"/>
        <end position="68"/>
    </location>
</feature>
<keyword evidence="8" id="KW-0436">Ligase</keyword>
<feature type="region of interest" description="Disordered" evidence="5">
    <location>
        <begin position="482"/>
        <end position="504"/>
    </location>
</feature>
<evidence type="ECO:0000313" key="8">
    <source>
        <dbReference type="EMBL" id="MCP3730812.1"/>
    </source>
</evidence>
<dbReference type="AlphaFoldDB" id="A0A9X2KLN7"/>
<evidence type="ECO:0000256" key="5">
    <source>
        <dbReference type="SAM" id="MobiDB-lite"/>
    </source>
</evidence>
<keyword evidence="4 6" id="KW-0472">Membrane</keyword>
<dbReference type="EMBL" id="JAMLDX010000006">
    <property type="protein sequence ID" value="MCP3730812.1"/>
    <property type="molecule type" value="Genomic_DNA"/>
</dbReference>
<evidence type="ECO:0000313" key="9">
    <source>
        <dbReference type="Proteomes" id="UP001139451"/>
    </source>
</evidence>
<feature type="transmembrane region" description="Helical" evidence="6">
    <location>
        <begin position="396"/>
        <end position="423"/>
    </location>
</feature>
<feature type="transmembrane region" description="Helical" evidence="6">
    <location>
        <begin position="7"/>
        <end position="30"/>
    </location>
</feature>
<keyword evidence="3 6" id="KW-1133">Transmembrane helix</keyword>
<keyword evidence="9" id="KW-1185">Reference proteome</keyword>
<feature type="transmembrane region" description="Helical" evidence="6">
    <location>
        <begin position="186"/>
        <end position="204"/>
    </location>
</feature>
<evidence type="ECO:0000256" key="6">
    <source>
        <dbReference type="SAM" id="Phobius"/>
    </source>
</evidence>
<dbReference type="PANTHER" id="PTHR37422:SF13">
    <property type="entry name" value="LIPOPOLYSACCHARIDE BIOSYNTHESIS PROTEIN PA4999-RELATED"/>
    <property type="match status" value="1"/>
</dbReference>
<feature type="transmembrane region" description="Helical" evidence="6">
    <location>
        <begin position="155"/>
        <end position="174"/>
    </location>
</feature>
<comment type="caution">
    <text evidence="8">The sequence shown here is derived from an EMBL/GenBank/DDBJ whole genome shotgun (WGS) entry which is preliminary data.</text>
</comment>
<dbReference type="PANTHER" id="PTHR37422">
    <property type="entry name" value="TEICHURONIC ACID BIOSYNTHESIS PROTEIN TUAE"/>
    <property type="match status" value="1"/>
</dbReference>
<evidence type="ECO:0000256" key="2">
    <source>
        <dbReference type="ARBA" id="ARBA00022692"/>
    </source>
</evidence>
<feature type="transmembrane region" description="Helical" evidence="6">
    <location>
        <begin position="435"/>
        <end position="455"/>
    </location>
</feature>
<proteinExistence type="predicted"/>
<sequence>MFELLKTATYVSLLLTAGTMILSLCTTPAIRRSLVRPLLPANIILVFAIFCSPSIWIPHFAAFILVPVFARRRELIAPFYLVGLVTLPALGVTLSLGGTYLFTPTLSHSLGLGALAATLAHRAPRVQRNAGSLIPFVAMLALLAIAHGRDTSVTNLARVFLDLTFQFGLPFFIIIRSVRTPDDYRYALAGLAGGTVILSVLACYEAFRAWPLYFIAWGHYGIEWAAGVKLRGGLMRAAGPYPEPTSFAFNLCIGILAILAGRNLWSGQGGRLVLFGLSGAAILATQTRGAWIGLVMGLIIYYVTIGNARRARQVTATIGVAAAAIIGLSTVSSSVANLTGMTAEGQGTVDYRQRLFDRGIEEIGERPLLGASRDEVVRQMRDMIQGEGIVDFVNTYIYIGLISGLIGLIIFLTAIVVQATLAWTTRRRWPQHRAMSGFGLAALVSVLSMLTVTSLIGSTGAMLSVTFAMISAWSGLVEHGPRRDRARGLSSPEESPVIRAGHAS</sequence>
<evidence type="ECO:0000259" key="7">
    <source>
        <dbReference type="Pfam" id="PF04932"/>
    </source>
</evidence>
<accession>A0A9X2KLN7</accession>
<evidence type="ECO:0000256" key="1">
    <source>
        <dbReference type="ARBA" id="ARBA00004141"/>
    </source>
</evidence>
<protein>
    <submittedName>
        <fullName evidence="8">O-antigen ligase family protein</fullName>
    </submittedName>
</protein>
<feature type="transmembrane region" description="Helical" evidence="6">
    <location>
        <begin position="75"/>
        <end position="94"/>
    </location>
</feature>
<name>A0A9X2KLN7_9SPHN</name>
<dbReference type="InterPro" id="IPR051533">
    <property type="entry name" value="WaaL-like"/>
</dbReference>
<feature type="transmembrane region" description="Helical" evidence="6">
    <location>
        <begin position="277"/>
        <end position="302"/>
    </location>
</feature>
<feature type="transmembrane region" description="Helical" evidence="6">
    <location>
        <begin position="132"/>
        <end position="149"/>
    </location>
</feature>
<comment type="subcellular location">
    <subcellularLocation>
        <location evidence="1">Membrane</location>
        <topology evidence="1">Multi-pass membrane protein</topology>
    </subcellularLocation>
</comment>
<feature type="transmembrane region" description="Helical" evidence="6">
    <location>
        <begin position="461"/>
        <end position="477"/>
    </location>
</feature>
<dbReference type="RefSeq" id="WP_254292944.1">
    <property type="nucleotide sequence ID" value="NZ_JAMLDX010000006.1"/>
</dbReference>
<keyword evidence="2 6" id="KW-0812">Transmembrane</keyword>
<dbReference type="GO" id="GO:0016874">
    <property type="term" value="F:ligase activity"/>
    <property type="evidence" value="ECO:0007669"/>
    <property type="project" value="UniProtKB-KW"/>
</dbReference>
<dbReference type="InterPro" id="IPR007016">
    <property type="entry name" value="O-antigen_ligase-rel_domated"/>
</dbReference>
<feature type="transmembrane region" description="Helical" evidence="6">
    <location>
        <begin position="314"/>
        <end position="336"/>
    </location>
</feature>
<dbReference type="GO" id="GO:0016020">
    <property type="term" value="C:membrane"/>
    <property type="evidence" value="ECO:0007669"/>
    <property type="project" value="UniProtKB-SubCell"/>
</dbReference>
<organism evidence="8 9">
    <name type="scientific">Sphingomonas tagetis</name>
    <dbReference type="NCBI Taxonomy" id="2949092"/>
    <lineage>
        <taxon>Bacteria</taxon>
        <taxon>Pseudomonadati</taxon>
        <taxon>Pseudomonadota</taxon>
        <taxon>Alphaproteobacteria</taxon>
        <taxon>Sphingomonadales</taxon>
        <taxon>Sphingomonadaceae</taxon>
        <taxon>Sphingomonas</taxon>
    </lineage>
</organism>
<dbReference type="Proteomes" id="UP001139451">
    <property type="component" value="Unassembled WGS sequence"/>
</dbReference>
<reference evidence="8" key="1">
    <citation type="submission" date="2022-05" db="EMBL/GenBank/DDBJ databases">
        <title>Sphingomonas sp. strain MG17 Genome sequencing and assembly.</title>
        <authorList>
            <person name="Kim I."/>
        </authorList>
    </citation>
    <scope>NUCLEOTIDE SEQUENCE</scope>
    <source>
        <strain evidence="8">MG17</strain>
    </source>
</reference>
<dbReference type="Pfam" id="PF04932">
    <property type="entry name" value="Wzy_C"/>
    <property type="match status" value="1"/>
</dbReference>
<evidence type="ECO:0000256" key="3">
    <source>
        <dbReference type="ARBA" id="ARBA00022989"/>
    </source>
</evidence>
<gene>
    <name evidence="8" type="ORF">M9978_10260</name>
</gene>
<evidence type="ECO:0000256" key="4">
    <source>
        <dbReference type="ARBA" id="ARBA00023136"/>
    </source>
</evidence>
<feature type="transmembrane region" description="Helical" evidence="6">
    <location>
        <begin position="247"/>
        <end position="265"/>
    </location>
</feature>